<feature type="compositionally biased region" description="Basic and acidic residues" evidence="1">
    <location>
        <begin position="224"/>
        <end position="237"/>
    </location>
</feature>
<evidence type="ECO:0000313" key="3">
    <source>
        <dbReference type="Proteomes" id="UP000461506"/>
    </source>
</evidence>
<feature type="compositionally biased region" description="Basic and acidic residues" evidence="1">
    <location>
        <begin position="249"/>
        <end position="271"/>
    </location>
</feature>
<comment type="caution">
    <text evidence="2">The sequence shown here is derived from an EMBL/GenBank/DDBJ whole genome shotgun (WGS) entry which is preliminary data.</text>
</comment>
<dbReference type="EMBL" id="WKQN01000005">
    <property type="protein sequence ID" value="MSC63160.1"/>
    <property type="molecule type" value="Genomic_DNA"/>
</dbReference>
<dbReference type="Proteomes" id="UP000461506">
    <property type="component" value="Unassembled WGS sequence"/>
</dbReference>
<feature type="compositionally biased region" description="Low complexity" evidence="1">
    <location>
        <begin position="214"/>
        <end position="223"/>
    </location>
</feature>
<protein>
    <submittedName>
        <fullName evidence="2">Uncharacterized protein</fullName>
    </submittedName>
</protein>
<evidence type="ECO:0000256" key="1">
    <source>
        <dbReference type="SAM" id="MobiDB-lite"/>
    </source>
</evidence>
<organism evidence="2 3">
    <name type="scientific">Faecalibacterium prausnitzii</name>
    <dbReference type="NCBI Taxonomy" id="853"/>
    <lineage>
        <taxon>Bacteria</taxon>
        <taxon>Bacillati</taxon>
        <taxon>Bacillota</taxon>
        <taxon>Clostridia</taxon>
        <taxon>Eubacteriales</taxon>
        <taxon>Oscillospiraceae</taxon>
        <taxon>Faecalibacterium</taxon>
    </lineage>
</organism>
<proteinExistence type="predicted"/>
<feature type="compositionally biased region" description="Low complexity" evidence="1">
    <location>
        <begin position="238"/>
        <end position="248"/>
    </location>
</feature>
<dbReference type="RefSeq" id="WP_154277018.1">
    <property type="nucleotide sequence ID" value="NZ_WKQN01000005.1"/>
</dbReference>
<gene>
    <name evidence="2" type="ORF">GKD95_07390</name>
</gene>
<sequence length="549" mass="57653">MSQLDIKIRKLQDNGSTFRANIETLYLGGVRSAKVDELRFELPEEWKNCTVTLHVQRLSGTKPDPQILDENNSALVDRRWTLEKEGTWMLLAINDSGYTAMTKPGKYTCYDTIDTDTTTESITPSIYEQFVAEVTKYAKKALESMNAAKTSEEAAAKSAKEAANSAASMEESVRVSGENAKKAANSAAAAKKSEEAAAKSAEASENSAKKSAESESASKASAGKAKDSEEAAKKSEDAAALSETNAAASEERAKTSETAAKRALQDTETEHTAALQDIARARTTALNDVANSTKTATAAANTATRLATAAAGSASTAATKAGEASASAGAAATSRQAAEKAQKAAEDAAALAGTRAGTDKTLSVPDAPADAKTVGDKFKSIKTDWNSVTDKPSTFPPSAHNHSKLEFENKNEVNFVGIPENNTVYLGYRDNTIDEYRFNDGRGSGSFANVRANKFIGSLDGNATTATKATGVTDYKDASRTIQVGYAGDGLNTSNLTHIAGYTDDGTKIKDVSKDVLKSWLGVTNITSQTSDPGAGSSLATGSILLVYV</sequence>
<name>A0A844DRW9_9FIRM</name>
<accession>A0A844DRW9</accession>
<dbReference type="AlphaFoldDB" id="A0A844DRW9"/>
<evidence type="ECO:0000313" key="2">
    <source>
        <dbReference type="EMBL" id="MSC63160.1"/>
    </source>
</evidence>
<feature type="region of interest" description="Disordered" evidence="1">
    <location>
        <begin position="198"/>
        <end position="271"/>
    </location>
</feature>
<reference evidence="2 3" key="1">
    <citation type="journal article" date="2019" name="Nat. Med.">
        <title>A library of human gut bacterial isolates paired with longitudinal multiomics data enables mechanistic microbiome research.</title>
        <authorList>
            <person name="Poyet M."/>
            <person name="Groussin M."/>
            <person name="Gibbons S.M."/>
            <person name="Avila-Pacheco J."/>
            <person name="Jiang X."/>
            <person name="Kearney S.M."/>
            <person name="Perrotta A.R."/>
            <person name="Berdy B."/>
            <person name="Zhao S."/>
            <person name="Lieberman T.D."/>
            <person name="Swanson P.K."/>
            <person name="Smith M."/>
            <person name="Roesemann S."/>
            <person name="Alexander J.E."/>
            <person name="Rich S.A."/>
            <person name="Livny J."/>
            <person name="Vlamakis H."/>
            <person name="Clish C."/>
            <person name="Bullock K."/>
            <person name="Deik A."/>
            <person name="Scott J."/>
            <person name="Pierce K.A."/>
            <person name="Xavier R.J."/>
            <person name="Alm E.J."/>
        </authorList>
    </citation>
    <scope>NUCLEOTIDE SEQUENCE [LARGE SCALE GENOMIC DNA]</scope>
    <source>
        <strain evidence="2 3">BIOML-A1</strain>
    </source>
</reference>